<evidence type="ECO:0008006" key="5">
    <source>
        <dbReference type="Google" id="ProtNLM"/>
    </source>
</evidence>
<accession>A0A0L9U830</accession>
<dbReference type="GO" id="GO:0005634">
    <property type="term" value="C:nucleus"/>
    <property type="evidence" value="ECO:0007669"/>
    <property type="project" value="TreeGrafter"/>
</dbReference>
<dbReference type="InterPro" id="IPR011989">
    <property type="entry name" value="ARM-like"/>
</dbReference>
<dbReference type="EMBL" id="CM003373">
    <property type="protein sequence ID" value="KOM38619.1"/>
    <property type="molecule type" value="Genomic_DNA"/>
</dbReference>
<name>A0A0L9U830_PHAAN</name>
<dbReference type="PANTHER" id="PTHR10943">
    <property type="entry name" value="26S PROTEASOME NON-ATPASE REGULATORY SUBUNIT"/>
    <property type="match status" value="1"/>
</dbReference>
<organism evidence="3 4">
    <name type="scientific">Phaseolus angularis</name>
    <name type="common">Azuki bean</name>
    <name type="synonym">Vigna angularis</name>
    <dbReference type="NCBI Taxonomy" id="3914"/>
    <lineage>
        <taxon>Eukaryota</taxon>
        <taxon>Viridiplantae</taxon>
        <taxon>Streptophyta</taxon>
        <taxon>Embryophyta</taxon>
        <taxon>Tracheophyta</taxon>
        <taxon>Spermatophyta</taxon>
        <taxon>Magnoliopsida</taxon>
        <taxon>eudicotyledons</taxon>
        <taxon>Gunneridae</taxon>
        <taxon>Pentapetalae</taxon>
        <taxon>rosids</taxon>
        <taxon>fabids</taxon>
        <taxon>Fabales</taxon>
        <taxon>Fabaceae</taxon>
        <taxon>Papilionoideae</taxon>
        <taxon>50 kb inversion clade</taxon>
        <taxon>NPAAA clade</taxon>
        <taxon>indigoferoid/millettioid clade</taxon>
        <taxon>Phaseoleae</taxon>
        <taxon>Vigna</taxon>
    </lineage>
</organism>
<gene>
    <name evidence="3" type="ORF">LR48_Vigan03g200100</name>
</gene>
<keyword evidence="1" id="KW-0677">Repeat</keyword>
<dbReference type="Proteomes" id="UP000053144">
    <property type="component" value="Chromosome 3"/>
</dbReference>
<dbReference type="Gene3D" id="1.25.10.10">
    <property type="entry name" value="Leucine-rich Repeat Variant"/>
    <property type="match status" value="2"/>
</dbReference>
<dbReference type="InterPro" id="IPR016024">
    <property type="entry name" value="ARM-type_fold"/>
</dbReference>
<dbReference type="GO" id="GO:0043161">
    <property type="term" value="P:proteasome-mediated ubiquitin-dependent protein catabolic process"/>
    <property type="evidence" value="ECO:0007669"/>
    <property type="project" value="TreeGrafter"/>
</dbReference>
<sequence length="294" mass="32276">MVEMEERREPKEEEGLFPQLLTRLQELQLREIVSGCPKMSGFQCGFGKKIEVEEAEELMVASGIDDQNKETAKRMMKARALLGDYTDKEDTSIRIGVIMGLGIAYAGSQSEQLPEKLTGVLNDSKASLDVLAFTAISLGLIFEGSCNEEIAQEIIYTLMDRSESELGEPLTRLLPLGLDLLYLGKQDSVDATAEVQNLLGHCLQHLDKCKTHQGPGVLGIALVAVAEELGLEMTIRSLEHLQYGEQNICRAVPLALGLLCISNPKISVMDTLSRPSHDMDSEVAMVRSQVSLNI</sequence>
<evidence type="ECO:0000313" key="3">
    <source>
        <dbReference type="EMBL" id="KOM38619.1"/>
    </source>
</evidence>
<dbReference type="Gramene" id="KOM38619">
    <property type="protein sequence ID" value="KOM38619"/>
    <property type="gene ID" value="LR48_Vigan03g200100"/>
</dbReference>
<evidence type="ECO:0000256" key="1">
    <source>
        <dbReference type="ARBA" id="ARBA00022737"/>
    </source>
</evidence>
<protein>
    <recommendedName>
        <fullName evidence="5">RPN1 N-terminal domain-containing protein</fullName>
    </recommendedName>
</protein>
<reference evidence="4" key="1">
    <citation type="journal article" date="2015" name="Proc. Natl. Acad. Sci. U.S.A.">
        <title>Genome sequencing of adzuki bean (Vigna angularis) provides insight into high starch and low fat accumulation and domestication.</title>
        <authorList>
            <person name="Yang K."/>
            <person name="Tian Z."/>
            <person name="Chen C."/>
            <person name="Luo L."/>
            <person name="Zhao B."/>
            <person name="Wang Z."/>
            <person name="Yu L."/>
            <person name="Li Y."/>
            <person name="Sun Y."/>
            <person name="Li W."/>
            <person name="Chen Y."/>
            <person name="Li Y."/>
            <person name="Zhang Y."/>
            <person name="Ai D."/>
            <person name="Zhao J."/>
            <person name="Shang C."/>
            <person name="Ma Y."/>
            <person name="Wu B."/>
            <person name="Wang M."/>
            <person name="Gao L."/>
            <person name="Sun D."/>
            <person name="Zhang P."/>
            <person name="Guo F."/>
            <person name="Wang W."/>
            <person name="Li Y."/>
            <person name="Wang J."/>
            <person name="Varshney R.K."/>
            <person name="Wang J."/>
            <person name="Ling H.Q."/>
            <person name="Wan P."/>
        </authorList>
    </citation>
    <scope>NUCLEOTIDE SEQUENCE</scope>
    <source>
        <strain evidence="4">cv. Jingnong 6</strain>
    </source>
</reference>
<dbReference type="GO" id="GO:0008540">
    <property type="term" value="C:proteasome regulatory particle, base subcomplex"/>
    <property type="evidence" value="ECO:0007669"/>
    <property type="project" value="TreeGrafter"/>
</dbReference>
<dbReference type="SUPFAM" id="SSF48371">
    <property type="entry name" value="ARM repeat"/>
    <property type="match status" value="1"/>
</dbReference>
<keyword evidence="2" id="KW-0647">Proteasome</keyword>
<dbReference type="STRING" id="3914.A0A0L9U830"/>
<dbReference type="PANTHER" id="PTHR10943:SF1">
    <property type="entry name" value="26S PROTEASOME NON-ATPASE REGULATORY SUBUNIT 2"/>
    <property type="match status" value="1"/>
</dbReference>
<dbReference type="GO" id="GO:0034515">
    <property type="term" value="C:proteasome storage granule"/>
    <property type="evidence" value="ECO:0007669"/>
    <property type="project" value="TreeGrafter"/>
</dbReference>
<proteinExistence type="predicted"/>
<evidence type="ECO:0000313" key="4">
    <source>
        <dbReference type="Proteomes" id="UP000053144"/>
    </source>
</evidence>
<evidence type="ECO:0000256" key="2">
    <source>
        <dbReference type="ARBA" id="ARBA00022942"/>
    </source>
</evidence>
<dbReference type="AlphaFoldDB" id="A0A0L9U830"/>